<protein>
    <recommendedName>
        <fullName evidence="2">AT3G52170-like helix-turn-helix domain-containing protein</fullName>
    </recommendedName>
</protein>
<evidence type="ECO:0000313" key="4">
    <source>
        <dbReference type="Proteomes" id="UP000541444"/>
    </source>
</evidence>
<feature type="domain" description="AT3G52170-like helix-turn-helix" evidence="2">
    <location>
        <begin position="34"/>
        <end position="68"/>
    </location>
</feature>
<evidence type="ECO:0000256" key="1">
    <source>
        <dbReference type="SAM" id="MobiDB-lite"/>
    </source>
</evidence>
<evidence type="ECO:0000259" key="2">
    <source>
        <dbReference type="Pfam" id="PF25896"/>
    </source>
</evidence>
<feature type="compositionally biased region" description="Basic and acidic residues" evidence="1">
    <location>
        <begin position="222"/>
        <end position="240"/>
    </location>
</feature>
<dbReference type="InterPro" id="IPR058941">
    <property type="entry name" value="HTH_AT3G52170-like"/>
</dbReference>
<gene>
    <name evidence="3" type="ORF">GIB67_003600</name>
</gene>
<dbReference type="InterPro" id="IPR058942">
    <property type="entry name" value="AT3G52170-like"/>
</dbReference>
<sequence>MQANANNSVYGISSNFLITTFLCRQVTGQGLEWYRISNAGKYPTAGTVKKQVGGSFYVIRLIVQELEYNSKMSSINKGNETLFDEVSNEERQPSIEAEEVSRSETIIDLTSSELSLGVEGDSNTEIIHVENIGTCNNLEAKEGSQASTWVEKPVIEEASNPTTKDDYSDSIGPQNLQMEQELKSRPLPESPEDTVIETVTIQSCQEAKGPKGDVMPETELDNYEREDISRKENKEEELPKKSTMWGNLKSFADGFINLWRKL</sequence>
<dbReference type="PANTHER" id="PTHR34568:SF4">
    <property type="entry name" value="OS02G0638000 PROTEIN"/>
    <property type="match status" value="1"/>
</dbReference>
<dbReference type="Proteomes" id="UP000541444">
    <property type="component" value="Unassembled WGS sequence"/>
</dbReference>
<dbReference type="PANTHER" id="PTHR34568">
    <property type="entry name" value="RRM DOMAIN-CONTAINING PROTEIN"/>
    <property type="match status" value="1"/>
</dbReference>
<dbReference type="EMBL" id="JACGCM010001564">
    <property type="protein sequence ID" value="KAF6153410.1"/>
    <property type="molecule type" value="Genomic_DNA"/>
</dbReference>
<dbReference type="AlphaFoldDB" id="A0A7J7MF41"/>
<comment type="caution">
    <text evidence="3">The sequence shown here is derived from an EMBL/GenBank/DDBJ whole genome shotgun (WGS) entry which is preliminary data.</text>
</comment>
<organism evidence="3 4">
    <name type="scientific">Kingdonia uniflora</name>
    <dbReference type="NCBI Taxonomy" id="39325"/>
    <lineage>
        <taxon>Eukaryota</taxon>
        <taxon>Viridiplantae</taxon>
        <taxon>Streptophyta</taxon>
        <taxon>Embryophyta</taxon>
        <taxon>Tracheophyta</taxon>
        <taxon>Spermatophyta</taxon>
        <taxon>Magnoliopsida</taxon>
        <taxon>Ranunculales</taxon>
        <taxon>Circaeasteraceae</taxon>
        <taxon>Kingdonia</taxon>
    </lineage>
</organism>
<dbReference type="Pfam" id="PF25896">
    <property type="entry name" value="HTH_AT3G52170"/>
    <property type="match status" value="1"/>
</dbReference>
<feature type="region of interest" description="Disordered" evidence="1">
    <location>
        <begin position="205"/>
        <end position="240"/>
    </location>
</feature>
<proteinExistence type="predicted"/>
<dbReference type="OrthoDB" id="1930826at2759"/>
<reference evidence="3 4" key="1">
    <citation type="journal article" date="2020" name="IScience">
        <title>Genome Sequencing of the Endangered Kingdonia uniflora (Circaeasteraceae, Ranunculales) Reveals Potential Mechanisms of Evolutionary Specialization.</title>
        <authorList>
            <person name="Sun Y."/>
            <person name="Deng T."/>
            <person name="Zhang A."/>
            <person name="Moore M.J."/>
            <person name="Landis J.B."/>
            <person name="Lin N."/>
            <person name="Zhang H."/>
            <person name="Zhang X."/>
            <person name="Huang J."/>
            <person name="Zhang X."/>
            <person name="Sun H."/>
            <person name="Wang H."/>
        </authorList>
    </citation>
    <scope>NUCLEOTIDE SEQUENCE [LARGE SCALE GENOMIC DNA]</scope>
    <source>
        <strain evidence="3">TB1705</strain>
        <tissue evidence="3">Leaf</tissue>
    </source>
</reference>
<name>A0A7J7MF41_9MAGN</name>
<accession>A0A7J7MF41</accession>
<keyword evidence="4" id="KW-1185">Reference proteome</keyword>
<evidence type="ECO:0000313" key="3">
    <source>
        <dbReference type="EMBL" id="KAF6153410.1"/>
    </source>
</evidence>